<protein>
    <submittedName>
        <fullName evidence="2">Uncharacterized protein</fullName>
    </submittedName>
</protein>
<keyword evidence="3" id="KW-1185">Reference proteome</keyword>
<feature type="region of interest" description="Disordered" evidence="1">
    <location>
        <begin position="74"/>
        <end position="122"/>
    </location>
</feature>
<proteinExistence type="predicted"/>
<comment type="caution">
    <text evidence="2">The sequence shown here is derived from an EMBL/GenBank/DDBJ whole genome shotgun (WGS) entry which is preliminary data.</text>
</comment>
<evidence type="ECO:0000256" key="1">
    <source>
        <dbReference type="SAM" id="MobiDB-lite"/>
    </source>
</evidence>
<accession>A0AAD5TQQ7</accession>
<reference evidence="2" key="1">
    <citation type="submission" date="2020-05" db="EMBL/GenBank/DDBJ databases">
        <title>Phylogenomic resolution of chytrid fungi.</title>
        <authorList>
            <person name="Stajich J.E."/>
            <person name="Amses K."/>
            <person name="Simmons R."/>
            <person name="Seto K."/>
            <person name="Myers J."/>
            <person name="Bonds A."/>
            <person name="Quandt C.A."/>
            <person name="Barry K."/>
            <person name="Liu P."/>
            <person name="Grigoriev I."/>
            <person name="Longcore J.E."/>
            <person name="James T.Y."/>
        </authorList>
    </citation>
    <scope>NUCLEOTIDE SEQUENCE</scope>
    <source>
        <strain evidence="2">JEL0379</strain>
    </source>
</reference>
<dbReference type="EMBL" id="JADGJQ010000004">
    <property type="protein sequence ID" value="KAJ3184308.1"/>
    <property type="molecule type" value="Genomic_DNA"/>
</dbReference>
<evidence type="ECO:0000313" key="2">
    <source>
        <dbReference type="EMBL" id="KAJ3184308.1"/>
    </source>
</evidence>
<evidence type="ECO:0000313" key="3">
    <source>
        <dbReference type="Proteomes" id="UP001212152"/>
    </source>
</evidence>
<dbReference type="Proteomes" id="UP001212152">
    <property type="component" value="Unassembled WGS sequence"/>
</dbReference>
<gene>
    <name evidence="2" type="ORF">HDU87_005156</name>
</gene>
<name>A0AAD5TQQ7_9FUNG</name>
<dbReference type="AlphaFoldDB" id="A0AAD5TQQ7"/>
<organism evidence="2 3">
    <name type="scientific">Geranomyces variabilis</name>
    <dbReference type="NCBI Taxonomy" id="109894"/>
    <lineage>
        <taxon>Eukaryota</taxon>
        <taxon>Fungi</taxon>
        <taxon>Fungi incertae sedis</taxon>
        <taxon>Chytridiomycota</taxon>
        <taxon>Chytridiomycota incertae sedis</taxon>
        <taxon>Chytridiomycetes</taxon>
        <taxon>Spizellomycetales</taxon>
        <taxon>Powellomycetaceae</taxon>
        <taxon>Geranomyces</taxon>
    </lineage>
</organism>
<sequence length="122" mass="12661">MLLRTNGNPRQTTTTTTAFKVTTDNDDDSKPCIFHPVKISSEGEGACVATMVTSLATEVAEGVKVLGASTPLAVSGNGKSSAVRRDGTFQAGQVGTEGLDFQADLQPGKTPRAPGIWSEHLG</sequence>